<dbReference type="AlphaFoldDB" id="A0A4P9W3F8"/>
<dbReference type="OrthoDB" id="2127057at2759"/>
<sequence length="144" mass="14965">MIFSAIALAVAAVSLPFASAQVCDTNETILLDQSGAVRVNSGKPRFVSVGAHRAGKIIIDLLPCDPGYSDLWQVNLVIIPPTYPLNTFTSAADVQAAAANSSGVSVNATTILRNCPIVPFGSTAVDIGGSPTATIPTYQNGWYQ</sequence>
<name>A0A4P9W3F8_9FUNG</name>
<keyword evidence="3" id="KW-1185">Reference proteome</keyword>
<dbReference type="Proteomes" id="UP000269721">
    <property type="component" value="Unassembled WGS sequence"/>
</dbReference>
<protein>
    <recommendedName>
        <fullName evidence="4">Phosphatidylglycerol/phosphatidylinositol transfer protein</fullName>
    </recommendedName>
</protein>
<proteinExistence type="predicted"/>
<organism evidence="2 3">
    <name type="scientific">Blyttiomyces helicus</name>
    <dbReference type="NCBI Taxonomy" id="388810"/>
    <lineage>
        <taxon>Eukaryota</taxon>
        <taxon>Fungi</taxon>
        <taxon>Fungi incertae sedis</taxon>
        <taxon>Chytridiomycota</taxon>
        <taxon>Chytridiomycota incertae sedis</taxon>
        <taxon>Chytridiomycetes</taxon>
        <taxon>Chytridiomycetes incertae sedis</taxon>
        <taxon>Blyttiomyces</taxon>
    </lineage>
</organism>
<gene>
    <name evidence="2" type="ORF">BDK51DRAFT_52343</name>
</gene>
<evidence type="ECO:0008006" key="4">
    <source>
        <dbReference type="Google" id="ProtNLM"/>
    </source>
</evidence>
<evidence type="ECO:0000313" key="3">
    <source>
        <dbReference type="Proteomes" id="UP000269721"/>
    </source>
</evidence>
<dbReference type="EMBL" id="KZ998750">
    <property type="protein sequence ID" value="RKO85783.1"/>
    <property type="molecule type" value="Genomic_DNA"/>
</dbReference>
<feature type="chain" id="PRO_5020404680" description="Phosphatidylglycerol/phosphatidylinositol transfer protein" evidence="1">
    <location>
        <begin position="21"/>
        <end position="144"/>
    </location>
</feature>
<evidence type="ECO:0000313" key="2">
    <source>
        <dbReference type="EMBL" id="RKO85783.1"/>
    </source>
</evidence>
<accession>A0A4P9W3F8</accession>
<keyword evidence="1" id="KW-0732">Signal</keyword>
<reference evidence="3" key="1">
    <citation type="journal article" date="2018" name="Nat. Microbiol.">
        <title>Leveraging single-cell genomics to expand the fungal tree of life.</title>
        <authorList>
            <person name="Ahrendt S.R."/>
            <person name="Quandt C.A."/>
            <person name="Ciobanu D."/>
            <person name="Clum A."/>
            <person name="Salamov A."/>
            <person name="Andreopoulos B."/>
            <person name="Cheng J.F."/>
            <person name="Woyke T."/>
            <person name="Pelin A."/>
            <person name="Henrissat B."/>
            <person name="Reynolds N.K."/>
            <person name="Benny G.L."/>
            <person name="Smith M.E."/>
            <person name="James T.Y."/>
            <person name="Grigoriev I.V."/>
        </authorList>
    </citation>
    <scope>NUCLEOTIDE SEQUENCE [LARGE SCALE GENOMIC DNA]</scope>
</reference>
<evidence type="ECO:0000256" key="1">
    <source>
        <dbReference type="SAM" id="SignalP"/>
    </source>
</evidence>
<feature type="signal peptide" evidence="1">
    <location>
        <begin position="1"/>
        <end position="20"/>
    </location>
</feature>